<evidence type="ECO:0000259" key="14">
    <source>
        <dbReference type="Pfam" id="PF00205"/>
    </source>
</evidence>
<evidence type="ECO:0000256" key="5">
    <source>
        <dbReference type="ARBA" id="ARBA00022723"/>
    </source>
</evidence>
<dbReference type="Pfam" id="PF00205">
    <property type="entry name" value="TPP_enzyme_M"/>
    <property type="match status" value="1"/>
</dbReference>
<dbReference type="GO" id="GO:0000287">
    <property type="term" value="F:magnesium ion binding"/>
    <property type="evidence" value="ECO:0007669"/>
    <property type="project" value="InterPro"/>
</dbReference>
<feature type="compositionally biased region" description="Pro residues" evidence="12">
    <location>
        <begin position="782"/>
        <end position="794"/>
    </location>
</feature>
<proteinExistence type="inferred from homology"/>
<evidence type="ECO:0000259" key="15">
    <source>
        <dbReference type="Pfam" id="PF02775"/>
    </source>
</evidence>
<evidence type="ECO:0000256" key="8">
    <source>
        <dbReference type="ARBA" id="ARBA00032551"/>
    </source>
</evidence>
<dbReference type="InterPro" id="IPR012000">
    <property type="entry name" value="Thiamin_PyroP_enz_cen_dom"/>
</dbReference>
<evidence type="ECO:0000256" key="12">
    <source>
        <dbReference type="SAM" id="MobiDB-lite"/>
    </source>
</evidence>
<comment type="similarity">
    <text evidence="3 11">Belongs to the TPP enzyme family.</text>
</comment>
<comment type="cofactor">
    <cofactor evidence="1">
        <name>Mg(2+)</name>
        <dbReference type="ChEBI" id="CHEBI:18420"/>
    </cofactor>
</comment>
<feature type="region of interest" description="Disordered" evidence="12">
    <location>
        <begin position="782"/>
        <end position="844"/>
    </location>
</feature>
<evidence type="ECO:0000256" key="4">
    <source>
        <dbReference type="ARBA" id="ARBA00018936"/>
    </source>
</evidence>
<evidence type="ECO:0000256" key="13">
    <source>
        <dbReference type="SAM" id="Phobius"/>
    </source>
</evidence>
<dbReference type="InterPro" id="IPR029061">
    <property type="entry name" value="THDP-binding"/>
</dbReference>
<dbReference type="Gene3D" id="3.40.50.970">
    <property type="match status" value="2"/>
</dbReference>
<dbReference type="InterPro" id="IPR000399">
    <property type="entry name" value="TPP-bd_CS"/>
</dbReference>
<feature type="region of interest" description="Disordered" evidence="12">
    <location>
        <begin position="90"/>
        <end position="109"/>
    </location>
</feature>
<dbReference type="SUPFAM" id="SSF52467">
    <property type="entry name" value="DHS-like NAD/FAD-binding domain"/>
    <property type="match status" value="1"/>
</dbReference>
<feature type="compositionally biased region" description="Low complexity" evidence="12">
    <location>
        <begin position="26"/>
        <end position="36"/>
    </location>
</feature>
<dbReference type="AlphaFoldDB" id="A0A8C3CLA8"/>
<dbReference type="GO" id="GO:0050660">
    <property type="term" value="F:flavin adenine dinucleotide binding"/>
    <property type="evidence" value="ECO:0007669"/>
    <property type="project" value="TreeGrafter"/>
</dbReference>
<dbReference type="Pfam" id="PF02776">
    <property type="entry name" value="TPP_enzyme_N"/>
    <property type="match status" value="1"/>
</dbReference>
<feature type="domain" description="Thiamine pyrophosphate enzyme N-terminal TPP-binding" evidence="16">
    <location>
        <begin position="161"/>
        <end position="275"/>
    </location>
</feature>
<dbReference type="Ensembl" id="ENSCMMT00000024557.1">
    <property type="protein sequence ID" value="ENSCMMP00000022414.1"/>
    <property type="gene ID" value="ENSCMMG00000014075.1"/>
</dbReference>
<reference evidence="17" key="2">
    <citation type="submission" date="2025-09" db="UniProtKB">
        <authorList>
            <consortium name="Ensembl"/>
        </authorList>
    </citation>
    <scope>IDENTIFICATION</scope>
</reference>
<evidence type="ECO:0000313" key="17">
    <source>
        <dbReference type="Ensembl" id="ENSCMMP00000022414.1"/>
    </source>
</evidence>
<evidence type="ECO:0000256" key="9">
    <source>
        <dbReference type="ARBA" id="ARBA00048738"/>
    </source>
</evidence>
<evidence type="ECO:0000256" key="1">
    <source>
        <dbReference type="ARBA" id="ARBA00001946"/>
    </source>
</evidence>
<evidence type="ECO:0000256" key="11">
    <source>
        <dbReference type="RuleBase" id="RU362132"/>
    </source>
</evidence>
<evidence type="ECO:0000256" key="6">
    <source>
        <dbReference type="ARBA" id="ARBA00023052"/>
    </source>
</evidence>
<accession>A0A8C3CLA8</accession>
<feature type="domain" description="Thiamine pyrophosphate enzyme central" evidence="14">
    <location>
        <begin position="380"/>
        <end position="509"/>
    </location>
</feature>
<dbReference type="InterPro" id="IPR012001">
    <property type="entry name" value="Thiamin_PyroP_enz_TPP-bd_dom"/>
</dbReference>
<feature type="transmembrane region" description="Helical" evidence="13">
    <location>
        <begin position="116"/>
        <end position="141"/>
    </location>
</feature>
<evidence type="ECO:0000256" key="10">
    <source>
        <dbReference type="ARBA" id="ARBA00048767"/>
    </source>
</evidence>
<dbReference type="GO" id="GO:0030976">
    <property type="term" value="F:thiamine pyrophosphate binding"/>
    <property type="evidence" value="ECO:0007669"/>
    <property type="project" value="InterPro"/>
</dbReference>
<dbReference type="GO" id="GO:0009097">
    <property type="term" value="P:isoleucine biosynthetic process"/>
    <property type="evidence" value="ECO:0007669"/>
    <property type="project" value="TreeGrafter"/>
</dbReference>
<dbReference type="GO" id="GO:0003984">
    <property type="term" value="F:acetolactate synthase activity"/>
    <property type="evidence" value="ECO:0007669"/>
    <property type="project" value="TreeGrafter"/>
</dbReference>
<dbReference type="Pfam" id="PF02775">
    <property type="entry name" value="TPP_enzyme_C"/>
    <property type="match status" value="1"/>
</dbReference>
<dbReference type="InterPro" id="IPR011766">
    <property type="entry name" value="TPP_enzyme_TPP-bd"/>
</dbReference>
<feature type="compositionally biased region" description="Low complexity" evidence="12">
    <location>
        <begin position="54"/>
        <end position="65"/>
    </location>
</feature>
<keyword evidence="5" id="KW-0479">Metal-binding</keyword>
<dbReference type="Proteomes" id="UP000694556">
    <property type="component" value="Unassembled WGS sequence"/>
</dbReference>
<organism evidence="17 18">
    <name type="scientific">Cairina moschata</name>
    <name type="common">Muscovy duck</name>
    <dbReference type="NCBI Taxonomy" id="8855"/>
    <lineage>
        <taxon>Eukaryota</taxon>
        <taxon>Metazoa</taxon>
        <taxon>Chordata</taxon>
        <taxon>Craniata</taxon>
        <taxon>Vertebrata</taxon>
        <taxon>Euteleostomi</taxon>
        <taxon>Archelosauria</taxon>
        <taxon>Archosauria</taxon>
        <taxon>Dinosauria</taxon>
        <taxon>Saurischia</taxon>
        <taxon>Theropoda</taxon>
        <taxon>Coelurosauria</taxon>
        <taxon>Aves</taxon>
        <taxon>Neognathae</taxon>
        <taxon>Galloanserae</taxon>
        <taxon>Anseriformes</taxon>
        <taxon>Anatidae</taxon>
        <taxon>Anatinae</taxon>
        <taxon>Cairina</taxon>
    </lineage>
</organism>
<dbReference type="InterPro" id="IPR045229">
    <property type="entry name" value="TPP_enz"/>
</dbReference>
<feature type="region of interest" description="Disordered" evidence="12">
    <location>
        <begin position="1"/>
        <end position="79"/>
    </location>
</feature>
<keyword evidence="13" id="KW-1133">Transmembrane helix</keyword>
<dbReference type="PROSITE" id="PS00187">
    <property type="entry name" value="TPP_ENZYMES"/>
    <property type="match status" value="1"/>
</dbReference>
<dbReference type="PANTHER" id="PTHR18968">
    <property type="entry name" value="THIAMINE PYROPHOSPHATE ENZYMES"/>
    <property type="match status" value="1"/>
</dbReference>
<feature type="region of interest" description="Disordered" evidence="12">
    <location>
        <begin position="875"/>
        <end position="895"/>
    </location>
</feature>
<comment type="cofactor">
    <cofactor evidence="2">
        <name>thiamine diphosphate</name>
        <dbReference type="ChEBI" id="CHEBI:58937"/>
    </cofactor>
</comment>
<dbReference type="FunFam" id="3.40.50.970:FF:000007">
    <property type="entry name" value="Acetolactate synthase"/>
    <property type="match status" value="1"/>
</dbReference>
<keyword evidence="18" id="KW-1185">Reference proteome</keyword>
<dbReference type="InterPro" id="IPR029035">
    <property type="entry name" value="DHS-like_NAD/FAD-binding_dom"/>
</dbReference>
<comment type="catalytic activity">
    <reaction evidence="10">
        <text>(2R)-hydroxyhexadecanoyl-CoA = pentadecanal + formyl-CoA</text>
        <dbReference type="Rhea" id="RHEA:55212"/>
        <dbReference type="ChEBI" id="CHEBI:17302"/>
        <dbReference type="ChEBI" id="CHEBI:57376"/>
        <dbReference type="ChEBI" id="CHEBI:138654"/>
    </reaction>
    <physiologicalReaction direction="left-to-right" evidence="10">
        <dbReference type="Rhea" id="RHEA:55213"/>
    </physiologicalReaction>
</comment>
<name>A0A8C3CLA8_CAIMO</name>
<dbReference type="GO" id="GO:0009099">
    <property type="term" value="P:L-valine biosynthetic process"/>
    <property type="evidence" value="ECO:0007669"/>
    <property type="project" value="TreeGrafter"/>
</dbReference>
<evidence type="ECO:0000256" key="2">
    <source>
        <dbReference type="ARBA" id="ARBA00001964"/>
    </source>
</evidence>
<sequence length="895" mass="94875">MTPPMGGDSLGAAPTPKPRPSPGPAPSRLTPPLSSRARPRPLPQPRPAPPGPAHAPRAANQQPQAPRDPHPGRSRRRRKVTWCGRIRAGAASQGLSSSPTPQGPGHLRSPSSVPMALLALLGCVGAVLLAAAAAALLVAAYRLGLLYRLLHKADPRSPRYGGELVAEVLKAHGVRFVFALAGGHISPILVASEKLGIRVVDTRHEATAVFAADAVSRLSGRIGVAAVTAGPGVTNAVTAIKNAQMAESPLLLIGGAAASLQKGRGALQDIDQLSLFRTLCKACVSVRTVRAIVPALRQAIATAQSGTPGPVFVELPIDVLYPFHVVEKEVGGAKSARGFRGKLVQWYLQNYVHNLFAGAWVPRDVTPLPVKVPLATEDEIQRCAELVSRATKPLVLVGSQALLPPTPAEELREALEALGIPCYLGGAARGLLPPESPLLLRQNRRDALREADLVLLAGAVCDFRLSYGRLFGRQTLVVAVNRDRAQLLRNADVFWRPRLAVQGDAASFVVGLARRLGGYSCPRDWLGGLREAEQRKEKANREKAATPTPQHLNPLDLLYRLDALLPPESLLVADGGDFVGTAAYIVRPRRPLSWLDPGAFGTLGVGGGFALGAKLCRPEAEVWVLYGDGSLGYSLIEFDTFVRHKVRRHRNGGWGGGIGGLVPALGCHRGAVAPCFVPCRRPSSPWWATTRAGARSPGSRWPCWAATWPVASSTWVSAGPIVPYTLGGTPSPLIRGHLVALGHLGCAEPCPVAPRRPDGAALGGHDAAGRLGPCPVAPLSPPLVPQPRPCLPPRRLPRGGRSAGGQRLRGGAPGQRAAGRRPPRRAGCVPPRPPRPRQRPHWQDRFPRGLHLRLGTVPSLPRCPPCPAAGMRGLKDAPGWVPPRCPQPGMGEKRC</sequence>
<dbReference type="CDD" id="cd07035">
    <property type="entry name" value="TPP_PYR_POX_like"/>
    <property type="match status" value="1"/>
</dbReference>
<dbReference type="Gene3D" id="3.40.50.1220">
    <property type="entry name" value="TPP-binding domain"/>
    <property type="match status" value="1"/>
</dbReference>
<feature type="domain" description="Thiamine pyrophosphate enzyme TPP-binding" evidence="15">
    <location>
        <begin position="574"/>
        <end position="646"/>
    </location>
</feature>
<evidence type="ECO:0000256" key="7">
    <source>
        <dbReference type="ARBA" id="ARBA00030510"/>
    </source>
</evidence>
<comment type="catalytic activity">
    <reaction evidence="9">
        <text>2-hydroxyoctadecanoyl-CoA = heptadecanal + formyl-CoA</text>
        <dbReference type="Rhea" id="RHEA:55196"/>
        <dbReference type="ChEBI" id="CHEBI:57376"/>
        <dbReference type="ChEBI" id="CHEBI:74116"/>
        <dbReference type="ChEBI" id="CHEBI:138631"/>
    </reaction>
    <physiologicalReaction direction="left-to-right" evidence="9">
        <dbReference type="Rhea" id="RHEA:55197"/>
    </physiologicalReaction>
</comment>
<keyword evidence="13" id="KW-0812">Transmembrane</keyword>
<feature type="compositionally biased region" description="Pro residues" evidence="12">
    <location>
        <begin position="40"/>
        <end position="53"/>
    </location>
</feature>
<evidence type="ECO:0000313" key="18">
    <source>
        <dbReference type="Proteomes" id="UP000694556"/>
    </source>
</evidence>
<evidence type="ECO:0000259" key="16">
    <source>
        <dbReference type="Pfam" id="PF02776"/>
    </source>
</evidence>
<evidence type="ECO:0000256" key="3">
    <source>
        <dbReference type="ARBA" id="ARBA00007812"/>
    </source>
</evidence>
<feature type="compositionally biased region" description="Pro residues" evidence="12">
    <location>
        <begin position="15"/>
        <end position="25"/>
    </location>
</feature>
<protein>
    <recommendedName>
        <fullName evidence="4">2-hydroxyacyl-CoA lyase 2</fullName>
    </recommendedName>
    <alternativeName>
        <fullName evidence="8">Acetolactate synthase-like protein</fullName>
    </alternativeName>
    <alternativeName>
        <fullName evidence="7">IlvB-like protein</fullName>
    </alternativeName>
</protein>
<dbReference type="GO" id="GO:0005948">
    <property type="term" value="C:acetolactate synthase complex"/>
    <property type="evidence" value="ECO:0007669"/>
    <property type="project" value="TreeGrafter"/>
</dbReference>
<keyword evidence="6 11" id="KW-0786">Thiamine pyrophosphate</keyword>
<feature type="compositionally biased region" description="Gly residues" evidence="12">
    <location>
        <begin position="801"/>
        <end position="813"/>
    </location>
</feature>
<dbReference type="PANTHER" id="PTHR18968:SF166">
    <property type="entry name" value="2-HYDROXYACYL-COA LYASE 2"/>
    <property type="match status" value="1"/>
</dbReference>
<keyword evidence="13" id="KW-0472">Membrane</keyword>
<reference evidence="17" key="1">
    <citation type="submission" date="2025-08" db="UniProtKB">
        <authorList>
            <consortium name="Ensembl"/>
        </authorList>
    </citation>
    <scope>IDENTIFICATION</scope>
</reference>
<dbReference type="SUPFAM" id="SSF52518">
    <property type="entry name" value="Thiamin diphosphate-binding fold (THDP-binding)"/>
    <property type="match status" value="2"/>
</dbReference>